<dbReference type="InParanoid" id="A0A1D6IY01"/>
<evidence type="ECO:0000313" key="2">
    <source>
        <dbReference type="EMBL" id="AQK40784.1"/>
    </source>
</evidence>
<dbReference type="PANTHER" id="PTHR47069">
    <property type="match status" value="1"/>
</dbReference>
<feature type="domain" description="Myb/SANT-like" evidence="1">
    <location>
        <begin position="58"/>
        <end position="149"/>
    </location>
</feature>
<dbReference type="STRING" id="4577.A0A1D6IY01"/>
<reference evidence="2" key="1">
    <citation type="submission" date="2015-12" db="EMBL/GenBank/DDBJ databases">
        <title>Update maize B73 reference genome by single molecule sequencing technologies.</title>
        <authorList>
            <consortium name="Maize Genome Sequencing Project"/>
            <person name="Ware D."/>
        </authorList>
    </citation>
    <scope>NUCLEOTIDE SEQUENCE</scope>
    <source>
        <tissue evidence="2">Seedling</tissue>
    </source>
</reference>
<name>A0A1D6IY01_MAIZE</name>
<dbReference type="OMA" id="GHWISCI"/>
<dbReference type="EMBL" id="CM000786">
    <property type="protein sequence ID" value="AQK40784.1"/>
    <property type="molecule type" value="Genomic_DNA"/>
</dbReference>
<accession>A0A1D6IY01</accession>
<dbReference type="FunCoup" id="A0A1D6IY01">
    <property type="interactions" value="7"/>
</dbReference>
<proteinExistence type="predicted"/>
<dbReference type="PANTHER" id="PTHR47069:SF9">
    <property type="entry name" value="MYB_SANT-LIKE DOMAIN-CONTAINING PROTEIN"/>
    <property type="match status" value="1"/>
</dbReference>
<dbReference type="AlphaFoldDB" id="A0A1D6IY01"/>
<organism evidence="2">
    <name type="scientific">Zea mays</name>
    <name type="common">Maize</name>
    <dbReference type="NCBI Taxonomy" id="4577"/>
    <lineage>
        <taxon>Eukaryota</taxon>
        <taxon>Viridiplantae</taxon>
        <taxon>Streptophyta</taxon>
        <taxon>Embryophyta</taxon>
        <taxon>Tracheophyta</taxon>
        <taxon>Spermatophyta</taxon>
        <taxon>Magnoliopsida</taxon>
        <taxon>Liliopsida</taxon>
        <taxon>Poales</taxon>
        <taxon>Poaceae</taxon>
        <taxon>PACMAD clade</taxon>
        <taxon>Panicoideae</taxon>
        <taxon>Andropogonodae</taxon>
        <taxon>Andropogoneae</taxon>
        <taxon>Tripsacinae</taxon>
        <taxon>Zea</taxon>
    </lineage>
</organism>
<dbReference type="Pfam" id="PF12776">
    <property type="entry name" value="Myb_DNA-bind_3"/>
    <property type="match status" value="1"/>
</dbReference>
<dbReference type="ExpressionAtlas" id="A0A1D6IY01">
    <property type="expression patterns" value="baseline"/>
</dbReference>
<sequence length="250" mass="28241">MSGHWISCISLPNLAHSFTDSCSQDKPARDKRTAPVQYNLRKKHAKTTSTMSSSDCASWDPMTTKMFIDLCINQKDLNNFNSMGLTKYGRQQVYRSFREQTSLDYDNKKLQNKLNFLRRSFQQWQYLQNHTRLGLEPRTGDIAADDSYWGTQEGDPSPQGSQGKPPPFLDELYTLFGRTTHDRGNLISVGGFHEPLRSYGSHGTPNDGVGCSSKRIREATVDSPPKAKRMSLEDHIANILIALASETSWT</sequence>
<evidence type="ECO:0000259" key="1">
    <source>
        <dbReference type="Pfam" id="PF12776"/>
    </source>
</evidence>
<protein>
    <recommendedName>
        <fullName evidence="1">Myb/SANT-like domain-containing protein</fullName>
    </recommendedName>
</protein>
<dbReference type="InterPro" id="IPR024752">
    <property type="entry name" value="Myb/SANT-like_dom"/>
</dbReference>
<gene>
    <name evidence="2" type="ORF">ZEAMMB73_Zm00001d024201</name>
</gene>